<keyword evidence="2" id="KW-0805">Transcription regulation</keyword>
<evidence type="ECO:0000256" key="2">
    <source>
        <dbReference type="ARBA" id="ARBA00023015"/>
    </source>
</evidence>
<evidence type="ECO:0000256" key="6">
    <source>
        <dbReference type="ARBA" id="ARBA00037345"/>
    </source>
</evidence>
<dbReference type="Pfam" id="PF12833">
    <property type="entry name" value="HTH_18"/>
    <property type="match status" value="1"/>
</dbReference>
<proteinExistence type="predicted"/>
<gene>
    <name evidence="8" type="ORF">AUC61_20650</name>
</gene>
<comment type="caution">
    <text evidence="8">The sequence shown here is derived from an EMBL/GenBank/DDBJ whole genome shotgun (WGS) entry which is preliminary data.</text>
</comment>
<comment type="subcellular location">
    <subcellularLocation>
        <location evidence="1">Cytoplasm</location>
    </subcellularLocation>
</comment>
<dbReference type="InterPro" id="IPR018062">
    <property type="entry name" value="HTH_AraC-typ_CS"/>
</dbReference>
<feature type="domain" description="HTH araC/xylS-type" evidence="7">
    <location>
        <begin position="182"/>
        <end position="279"/>
    </location>
</feature>
<dbReference type="InterPro" id="IPR018060">
    <property type="entry name" value="HTH_AraC"/>
</dbReference>
<reference evidence="8 9" key="1">
    <citation type="submission" date="2015-12" db="EMBL/GenBank/DDBJ databases">
        <title>Phylogenomics in the description of a new species in the Pseudomonas syringae group.</title>
        <authorList>
            <person name="Busquets A."/>
            <person name="Gomila M."/>
            <person name="Beiki F."/>
            <person name="Rahimian H."/>
            <person name="Mulet M."/>
            <person name="Sanchez D."/>
            <person name="Garcia-Valdes E."/>
            <person name="Lalucat J."/>
        </authorList>
    </citation>
    <scope>NUCLEOTIDE SEQUENCE [LARGE SCALE GENOMIC DNA]</scope>
    <source>
        <strain evidence="8 9">S25</strain>
    </source>
</reference>
<dbReference type="PANTHER" id="PTHR46796">
    <property type="entry name" value="HTH-TYPE TRANSCRIPTIONAL ACTIVATOR RHAS-RELATED"/>
    <property type="match status" value="1"/>
</dbReference>
<dbReference type="EMBL" id="LOHG01000015">
    <property type="protein sequence ID" value="MCI8211947.1"/>
    <property type="molecule type" value="Genomic_DNA"/>
</dbReference>
<evidence type="ECO:0000256" key="5">
    <source>
        <dbReference type="ARBA" id="ARBA00023163"/>
    </source>
</evidence>
<comment type="function">
    <text evidence="6">Regulatory protein of the TOL plasmid xyl operons. XylS activates the xylXYZLTEGFJQKIH operon required for the degradation of toluene, m-xylene and p-xylene.</text>
</comment>
<dbReference type="Proteomes" id="UP001320513">
    <property type="component" value="Unassembled WGS sequence"/>
</dbReference>
<sequence>MSMHDDFDTGSGKNSVSVWTMADLYNAELLKGAYFDHRYPWHTHEEFSLGIVLAGGVFLQTLRSDGIAKRGSFVLINPDELHCGRPDVGGWLCRTLHVHPDVFLRVARDNFGITALPTFTSPVVEDPVLSGSLLELHRLSETACSALERQSRITAMIIRLLAHHTCLIQLPESRFIEPAAISLARAYLDENLSDKVTLDDLSRVVGLPAFQLLRAFRQTCGVTPHVYQLQARVRKAHKLLKSGVGLADVAISSGFADQPHLTRVFKSIMGATPGQYGRGKS</sequence>
<evidence type="ECO:0000256" key="1">
    <source>
        <dbReference type="ARBA" id="ARBA00004496"/>
    </source>
</evidence>
<dbReference type="SUPFAM" id="SSF51215">
    <property type="entry name" value="Regulatory protein AraC"/>
    <property type="match status" value="1"/>
</dbReference>
<keyword evidence="9" id="KW-1185">Reference proteome</keyword>
<dbReference type="PANTHER" id="PTHR46796:SF2">
    <property type="entry name" value="TRANSCRIPTIONAL REGULATORY PROTEIN"/>
    <property type="match status" value="1"/>
</dbReference>
<dbReference type="PROSITE" id="PS00041">
    <property type="entry name" value="HTH_ARAC_FAMILY_1"/>
    <property type="match status" value="1"/>
</dbReference>
<dbReference type="Gene3D" id="1.10.10.60">
    <property type="entry name" value="Homeodomain-like"/>
    <property type="match status" value="1"/>
</dbReference>
<dbReference type="InterPro" id="IPR009057">
    <property type="entry name" value="Homeodomain-like_sf"/>
</dbReference>
<evidence type="ECO:0000313" key="8">
    <source>
        <dbReference type="EMBL" id="MCI8211947.1"/>
    </source>
</evidence>
<evidence type="ECO:0000256" key="4">
    <source>
        <dbReference type="ARBA" id="ARBA00023159"/>
    </source>
</evidence>
<keyword evidence="3" id="KW-0238">DNA-binding</keyword>
<keyword evidence="5" id="KW-0804">Transcription</keyword>
<dbReference type="PROSITE" id="PS01124">
    <property type="entry name" value="HTH_ARAC_FAMILY_2"/>
    <property type="match status" value="1"/>
</dbReference>
<evidence type="ECO:0000256" key="3">
    <source>
        <dbReference type="ARBA" id="ARBA00023125"/>
    </source>
</evidence>
<dbReference type="InterPro" id="IPR037923">
    <property type="entry name" value="HTH-like"/>
</dbReference>
<evidence type="ECO:0000313" key="9">
    <source>
        <dbReference type="Proteomes" id="UP001320513"/>
    </source>
</evidence>
<name>A0ABS9ZNB5_9PSED</name>
<dbReference type="Pfam" id="PF02311">
    <property type="entry name" value="AraC_binding"/>
    <property type="match status" value="1"/>
</dbReference>
<accession>A0ABS9ZNB5</accession>
<organism evidence="8 9">
    <name type="scientific">Pseudomonas maioricensis</name>
    <dbReference type="NCBI Taxonomy" id="1766623"/>
    <lineage>
        <taxon>Bacteria</taxon>
        <taxon>Pseudomonadati</taxon>
        <taxon>Pseudomonadota</taxon>
        <taxon>Gammaproteobacteria</taxon>
        <taxon>Pseudomonadales</taxon>
        <taxon>Pseudomonadaceae</taxon>
        <taxon>Pseudomonas</taxon>
    </lineage>
</organism>
<protein>
    <recommendedName>
        <fullName evidence="7">HTH araC/xylS-type domain-containing protein</fullName>
    </recommendedName>
</protein>
<keyword evidence="4" id="KW-0010">Activator</keyword>
<evidence type="ECO:0000259" key="7">
    <source>
        <dbReference type="PROSITE" id="PS01124"/>
    </source>
</evidence>
<dbReference type="RefSeq" id="WP_243248024.1">
    <property type="nucleotide sequence ID" value="NZ_LOHG01000015.1"/>
</dbReference>
<dbReference type="SUPFAM" id="SSF46689">
    <property type="entry name" value="Homeodomain-like"/>
    <property type="match status" value="2"/>
</dbReference>
<dbReference type="InterPro" id="IPR050204">
    <property type="entry name" value="AraC_XylS_family_regulators"/>
</dbReference>
<dbReference type="SMART" id="SM00342">
    <property type="entry name" value="HTH_ARAC"/>
    <property type="match status" value="1"/>
</dbReference>
<dbReference type="InterPro" id="IPR003313">
    <property type="entry name" value="AraC-bd"/>
</dbReference>